<accession>C1B3H4</accession>
<dbReference type="RefSeq" id="WP_012689628.1">
    <property type="nucleotide sequence ID" value="NC_012522.1"/>
</dbReference>
<gene>
    <name evidence="1" type="ordered locus">ROP_24250</name>
</gene>
<dbReference type="OrthoDB" id="9930156at2"/>
<evidence type="ECO:0000313" key="2">
    <source>
        <dbReference type="Proteomes" id="UP000002212"/>
    </source>
</evidence>
<name>C1B3H4_RHOOB</name>
<dbReference type="AlphaFoldDB" id="C1B3H4"/>
<evidence type="ECO:0000313" key="1">
    <source>
        <dbReference type="EMBL" id="BAH50672.1"/>
    </source>
</evidence>
<sequence length="85" mass="8910">MNTAELGVLEQVAVSELVAYSHRWDESGPTAKSIGRADEPASDRQALGRLEKLGLVARGAHSRSGGRVMITSAGIEALAYITATS</sequence>
<dbReference type="EMBL" id="AP011115">
    <property type="protein sequence ID" value="BAH50672.1"/>
    <property type="molecule type" value="Genomic_DNA"/>
</dbReference>
<dbReference type="HOGENOM" id="CLU_2510500_0_0_11"/>
<dbReference type="PATRIC" id="fig|632772.20.peg.2537"/>
<organism evidence="1 2">
    <name type="scientific">Rhodococcus opacus (strain B4)</name>
    <dbReference type="NCBI Taxonomy" id="632772"/>
    <lineage>
        <taxon>Bacteria</taxon>
        <taxon>Bacillati</taxon>
        <taxon>Actinomycetota</taxon>
        <taxon>Actinomycetes</taxon>
        <taxon>Mycobacteriales</taxon>
        <taxon>Nocardiaceae</taxon>
        <taxon>Rhodococcus</taxon>
    </lineage>
</organism>
<dbReference type="Proteomes" id="UP000002212">
    <property type="component" value="Chromosome"/>
</dbReference>
<reference evidence="1 2" key="1">
    <citation type="submission" date="2009-03" db="EMBL/GenBank/DDBJ databases">
        <title>Comparison of the complete genome sequences of Rhodococcus erythropolis PR4 and Rhodococcus opacus B4.</title>
        <authorList>
            <person name="Takarada H."/>
            <person name="Sekine M."/>
            <person name="Hosoyama A."/>
            <person name="Yamada R."/>
            <person name="Fujisawa T."/>
            <person name="Omata S."/>
            <person name="Shimizu A."/>
            <person name="Tsukatani N."/>
            <person name="Tanikawa S."/>
            <person name="Fujita N."/>
            <person name="Harayama S."/>
        </authorList>
    </citation>
    <scope>NUCLEOTIDE SEQUENCE [LARGE SCALE GENOMIC DNA]</scope>
    <source>
        <strain evidence="1 2">B4</strain>
    </source>
</reference>
<dbReference type="KEGG" id="rop:ROP_24250"/>
<protein>
    <submittedName>
        <fullName evidence="1">Uncharacterized protein</fullName>
    </submittedName>
</protein>
<proteinExistence type="predicted"/>